<evidence type="ECO:0000256" key="4">
    <source>
        <dbReference type="ARBA" id="ARBA00022840"/>
    </source>
</evidence>
<evidence type="ECO:0000313" key="6">
    <source>
        <dbReference type="EMBL" id="GAA1952167.1"/>
    </source>
</evidence>
<dbReference type="Proteomes" id="UP001501116">
    <property type="component" value="Unassembled WGS sequence"/>
</dbReference>
<dbReference type="EMBL" id="BAAANN010000007">
    <property type="protein sequence ID" value="GAA1952167.1"/>
    <property type="molecule type" value="Genomic_DNA"/>
</dbReference>
<evidence type="ECO:0000259" key="5">
    <source>
        <dbReference type="PROSITE" id="PS50893"/>
    </source>
</evidence>
<dbReference type="Pfam" id="PF00005">
    <property type="entry name" value="ABC_tran"/>
    <property type="match status" value="1"/>
</dbReference>
<comment type="caution">
    <text evidence="6">The sequence shown here is derived from an EMBL/GenBank/DDBJ whole genome shotgun (WGS) entry which is preliminary data.</text>
</comment>
<dbReference type="RefSeq" id="WP_344416251.1">
    <property type="nucleotide sequence ID" value="NZ_BAAANN010000007.1"/>
</dbReference>
<name>A0ABP5BTF8_9PSEU</name>
<dbReference type="SMART" id="SM00382">
    <property type="entry name" value="AAA"/>
    <property type="match status" value="1"/>
</dbReference>
<keyword evidence="3" id="KW-0547">Nucleotide-binding</keyword>
<evidence type="ECO:0000256" key="2">
    <source>
        <dbReference type="ARBA" id="ARBA00022448"/>
    </source>
</evidence>
<comment type="similarity">
    <text evidence="1">Belongs to the ABC transporter superfamily.</text>
</comment>
<evidence type="ECO:0000256" key="1">
    <source>
        <dbReference type="ARBA" id="ARBA00005417"/>
    </source>
</evidence>
<evidence type="ECO:0000256" key="3">
    <source>
        <dbReference type="ARBA" id="ARBA00022741"/>
    </source>
</evidence>
<dbReference type="GO" id="GO:0005524">
    <property type="term" value="F:ATP binding"/>
    <property type="evidence" value="ECO:0007669"/>
    <property type="project" value="UniProtKB-KW"/>
</dbReference>
<dbReference type="SUPFAM" id="SSF52540">
    <property type="entry name" value="P-loop containing nucleoside triphosphate hydrolases"/>
    <property type="match status" value="1"/>
</dbReference>
<dbReference type="InterPro" id="IPR003439">
    <property type="entry name" value="ABC_transporter-like_ATP-bd"/>
</dbReference>
<dbReference type="PANTHER" id="PTHR43335:SF4">
    <property type="entry name" value="ABC TRANSPORTER, ATP-BINDING PROTEIN"/>
    <property type="match status" value="1"/>
</dbReference>
<organism evidence="6 7">
    <name type="scientific">Amycolatopsis minnesotensis</name>
    <dbReference type="NCBI Taxonomy" id="337894"/>
    <lineage>
        <taxon>Bacteria</taxon>
        <taxon>Bacillati</taxon>
        <taxon>Actinomycetota</taxon>
        <taxon>Actinomycetes</taxon>
        <taxon>Pseudonocardiales</taxon>
        <taxon>Pseudonocardiaceae</taxon>
        <taxon>Amycolatopsis</taxon>
    </lineage>
</organism>
<dbReference type="InterPro" id="IPR003593">
    <property type="entry name" value="AAA+_ATPase"/>
</dbReference>
<feature type="domain" description="ABC transporter" evidence="5">
    <location>
        <begin position="2"/>
        <end position="227"/>
    </location>
</feature>
<protein>
    <submittedName>
        <fullName evidence="6">ABC transporter ATP-binding protein</fullName>
    </submittedName>
</protein>
<dbReference type="InterPro" id="IPR027417">
    <property type="entry name" value="P-loop_NTPase"/>
</dbReference>
<keyword evidence="2" id="KW-0813">Transport</keyword>
<gene>
    <name evidence="6" type="ORF">GCM10009754_21360</name>
</gene>
<accession>A0ABP5BTF8</accession>
<reference evidence="7" key="1">
    <citation type="journal article" date="2019" name="Int. J. Syst. Evol. Microbiol.">
        <title>The Global Catalogue of Microorganisms (GCM) 10K type strain sequencing project: providing services to taxonomists for standard genome sequencing and annotation.</title>
        <authorList>
            <consortium name="The Broad Institute Genomics Platform"/>
            <consortium name="The Broad Institute Genome Sequencing Center for Infectious Disease"/>
            <person name="Wu L."/>
            <person name="Ma J."/>
        </authorList>
    </citation>
    <scope>NUCLEOTIDE SEQUENCE [LARGE SCALE GENOMIC DNA]</scope>
    <source>
        <strain evidence="7">JCM 14545</strain>
    </source>
</reference>
<dbReference type="PROSITE" id="PS50893">
    <property type="entry name" value="ABC_TRANSPORTER_2"/>
    <property type="match status" value="1"/>
</dbReference>
<sequence length="295" mass="31200">MIEATGLVKRYRRTTALDGASFTVRPGVVTGFVGPNGAGKSTTMRLILGLDRPSEGSVTVGGKSYRELAAPLREVGALLEADAVSGRRSARDHLRWIAKGARIPDSRVGEVLGMVGLADAAGRRITALSTGMRQRLGIATALLGDPPVLLFDEPLHGLDPEGIRWMRTLLQDLAGEGRTVFVSSHVLAELEETAEQVLVIGDGRIVADVPVTRLVAHRARRHVRVVSPDAAELTDALTSIGATVDSAGGGALTVTGIDAARAGTVARERGIRLHELCSRRGSLEDAVVSLMESRR</sequence>
<keyword evidence="4 6" id="KW-0067">ATP-binding</keyword>
<dbReference type="Gene3D" id="3.40.50.300">
    <property type="entry name" value="P-loop containing nucleotide triphosphate hydrolases"/>
    <property type="match status" value="1"/>
</dbReference>
<dbReference type="PANTHER" id="PTHR43335">
    <property type="entry name" value="ABC TRANSPORTER, ATP-BINDING PROTEIN"/>
    <property type="match status" value="1"/>
</dbReference>
<evidence type="ECO:0000313" key="7">
    <source>
        <dbReference type="Proteomes" id="UP001501116"/>
    </source>
</evidence>
<proteinExistence type="inferred from homology"/>
<keyword evidence="7" id="KW-1185">Reference proteome</keyword>